<feature type="signal peptide" evidence="1">
    <location>
        <begin position="1"/>
        <end position="30"/>
    </location>
</feature>
<evidence type="ECO:0000256" key="1">
    <source>
        <dbReference type="SAM" id="SignalP"/>
    </source>
</evidence>
<dbReference type="AlphaFoldDB" id="C0PV90"/>
<organism evidence="2">
    <name type="scientific">Drosophila melanogaster</name>
    <name type="common">Fruit fly</name>
    <dbReference type="NCBI Taxonomy" id="7227"/>
    <lineage>
        <taxon>Eukaryota</taxon>
        <taxon>Metazoa</taxon>
        <taxon>Ecdysozoa</taxon>
        <taxon>Arthropoda</taxon>
        <taxon>Hexapoda</taxon>
        <taxon>Insecta</taxon>
        <taxon>Pterygota</taxon>
        <taxon>Neoptera</taxon>
        <taxon>Endopterygota</taxon>
        <taxon>Diptera</taxon>
        <taxon>Brachycera</taxon>
        <taxon>Muscomorpha</taxon>
        <taxon>Ephydroidea</taxon>
        <taxon>Drosophilidae</taxon>
        <taxon>Drosophila</taxon>
        <taxon>Sophophora</taxon>
    </lineage>
</organism>
<accession>C0PV90</accession>
<keyword evidence="1" id="KW-0732">Signal</keyword>
<dbReference type="OrthoDB" id="7834369at2759"/>
<reference evidence="2" key="1">
    <citation type="submission" date="2009-03" db="EMBL/GenBank/DDBJ databases">
        <authorList>
            <person name="Carlson J."/>
            <person name="Booth B."/>
            <person name="Frise E."/>
            <person name="Sandler J."/>
            <person name="Wan K."/>
            <person name="Yu C."/>
            <person name="Celniker S."/>
        </authorList>
    </citation>
    <scope>NUCLEOTIDE SEQUENCE</scope>
</reference>
<dbReference type="EMBL" id="BT072946">
    <property type="protein sequence ID" value="ACN88627.1"/>
    <property type="molecule type" value="mRNA"/>
</dbReference>
<sequence>INCYFKMKITIAILGLFLALICSLESPTAACDIQAVYNQTLKFCENNFFLNIFLCTGLSYGVGNEKFVQTLQSQRKILCAIPFFAEICKTCDFSTIVSNDQNATISSGNSTADATRTLKLADLTR</sequence>
<dbReference type="Bgee" id="FBgn0261615">
    <property type="expression patterns" value="Expressed in ovarian follicle cell in post-embryonic organism and 37 other cell types or tissues"/>
</dbReference>
<dbReference type="HOGENOM" id="CLU_2063864_0_0_1"/>
<feature type="chain" id="PRO_5002901942" evidence="1">
    <location>
        <begin position="31"/>
        <end position="125"/>
    </location>
</feature>
<protein>
    <submittedName>
        <fullName evidence="2">MIP05985p</fullName>
    </submittedName>
</protein>
<name>C0PV90_DROME</name>
<evidence type="ECO:0000313" key="2">
    <source>
        <dbReference type="EMBL" id="ACN88627.1"/>
    </source>
</evidence>
<dbReference type="ExpressionAtlas" id="C0PV90">
    <property type="expression patterns" value="baseline"/>
</dbReference>
<dbReference type="VEuPathDB" id="VectorBase:FBgn0261615"/>
<feature type="non-terminal residue" evidence="2">
    <location>
        <position position="1"/>
    </location>
</feature>
<proteinExistence type="evidence at transcript level"/>